<dbReference type="EMBL" id="SLWK01000018">
    <property type="protein sequence ID" value="TCO04416.1"/>
    <property type="molecule type" value="Genomic_DNA"/>
</dbReference>
<evidence type="ECO:0000313" key="1">
    <source>
        <dbReference type="EMBL" id="TCO04416.1"/>
    </source>
</evidence>
<organism evidence="1 2">
    <name type="scientific">Natronoflexus pectinivorans</name>
    <dbReference type="NCBI Taxonomy" id="682526"/>
    <lineage>
        <taxon>Bacteria</taxon>
        <taxon>Pseudomonadati</taxon>
        <taxon>Bacteroidota</taxon>
        <taxon>Bacteroidia</taxon>
        <taxon>Marinilabiliales</taxon>
        <taxon>Marinilabiliaceae</taxon>
        <taxon>Natronoflexus</taxon>
    </lineage>
</organism>
<name>A0A4R2G9D3_9BACT</name>
<protein>
    <submittedName>
        <fullName evidence="1">Uncharacterized protein</fullName>
    </submittedName>
</protein>
<reference evidence="1 2" key="1">
    <citation type="submission" date="2019-03" db="EMBL/GenBank/DDBJ databases">
        <title>Genomic Encyclopedia of Type Strains, Phase IV (KMG-IV): sequencing the most valuable type-strain genomes for metagenomic binning, comparative biology and taxonomic classification.</title>
        <authorList>
            <person name="Goeker M."/>
        </authorList>
    </citation>
    <scope>NUCLEOTIDE SEQUENCE [LARGE SCALE GENOMIC DNA]</scope>
    <source>
        <strain evidence="1 2">DSM 24179</strain>
    </source>
</reference>
<dbReference type="RefSeq" id="WP_132435258.1">
    <property type="nucleotide sequence ID" value="NZ_SLWK01000018.1"/>
</dbReference>
<dbReference type="AlphaFoldDB" id="A0A4R2G9D3"/>
<dbReference type="OrthoDB" id="138307at200643"/>
<evidence type="ECO:0000313" key="2">
    <source>
        <dbReference type="Proteomes" id="UP000295221"/>
    </source>
</evidence>
<gene>
    <name evidence="1" type="ORF">EV194_1185</name>
</gene>
<dbReference type="Proteomes" id="UP000295221">
    <property type="component" value="Unassembled WGS sequence"/>
</dbReference>
<comment type="caution">
    <text evidence="1">The sequence shown here is derived from an EMBL/GenBank/DDBJ whole genome shotgun (WGS) entry which is preliminary data.</text>
</comment>
<proteinExistence type="predicted"/>
<sequence>MRINSFNKIVININSLLVAVILLNGCNNHNHLNKLDFNADGVVILNNWYMVGPFNYDTTQQSAYPR</sequence>
<accession>A0A4R2G9D3</accession>
<keyword evidence="2" id="KW-1185">Reference proteome</keyword>